<evidence type="ECO:0000313" key="1">
    <source>
        <dbReference type="EMBL" id="CAD7013981.1"/>
    </source>
</evidence>
<dbReference type="Proteomes" id="UP000606786">
    <property type="component" value="Unassembled WGS sequence"/>
</dbReference>
<sequence length="59" mass="6873">MLFHHTQCELSSSFGLSRCWSSGQRTIREEEPQSSHRIEKLLGTASIRLRILKFSRKLV</sequence>
<gene>
    <name evidence="1" type="ORF">CCAP1982_LOCUS21990</name>
</gene>
<feature type="non-terminal residue" evidence="1">
    <location>
        <position position="59"/>
    </location>
</feature>
<dbReference type="EMBL" id="CAJHJT010000056">
    <property type="protein sequence ID" value="CAD7013981.1"/>
    <property type="molecule type" value="Genomic_DNA"/>
</dbReference>
<accession>A0A811VG05</accession>
<dbReference type="AlphaFoldDB" id="A0A811VG05"/>
<protein>
    <submittedName>
        <fullName evidence="1">(Mediterranean fruit fly) hypothetical protein</fullName>
    </submittedName>
</protein>
<organism evidence="1 2">
    <name type="scientific">Ceratitis capitata</name>
    <name type="common">Mediterranean fruit fly</name>
    <name type="synonym">Tephritis capitata</name>
    <dbReference type="NCBI Taxonomy" id="7213"/>
    <lineage>
        <taxon>Eukaryota</taxon>
        <taxon>Metazoa</taxon>
        <taxon>Ecdysozoa</taxon>
        <taxon>Arthropoda</taxon>
        <taxon>Hexapoda</taxon>
        <taxon>Insecta</taxon>
        <taxon>Pterygota</taxon>
        <taxon>Neoptera</taxon>
        <taxon>Endopterygota</taxon>
        <taxon>Diptera</taxon>
        <taxon>Brachycera</taxon>
        <taxon>Muscomorpha</taxon>
        <taxon>Tephritoidea</taxon>
        <taxon>Tephritidae</taxon>
        <taxon>Ceratitis</taxon>
        <taxon>Ceratitis</taxon>
    </lineage>
</organism>
<comment type="caution">
    <text evidence="1">The sequence shown here is derived from an EMBL/GenBank/DDBJ whole genome shotgun (WGS) entry which is preliminary data.</text>
</comment>
<keyword evidence="2" id="KW-1185">Reference proteome</keyword>
<proteinExistence type="predicted"/>
<name>A0A811VG05_CERCA</name>
<reference evidence="1" key="1">
    <citation type="submission" date="2020-11" db="EMBL/GenBank/DDBJ databases">
        <authorList>
            <person name="Whitehead M."/>
        </authorList>
    </citation>
    <scope>NUCLEOTIDE SEQUENCE</scope>
    <source>
        <strain evidence="1">EGII</strain>
    </source>
</reference>
<evidence type="ECO:0000313" key="2">
    <source>
        <dbReference type="Proteomes" id="UP000606786"/>
    </source>
</evidence>